<dbReference type="EMBL" id="BHYM01000037">
    <property type="protein sequence ID" value="GCE40568.1"/>
    <property type="molecule type" value="Genomic_DNA"/>
</dbReference>
<organism evidence="4 5">
    <name type="scientific">Rhodococcus wratislaviensis</name>
    <name type="common">Tsukamurella wratislaviensis</name>
    <dbReference type="NCBI Taxonomy" id="44752"/>
    <lineage>
        <taxon>Bacteria</taxon>
        <taxon>Bacillati</taxon>
        <taxon>Actinomycetota</taxon>
        <taxon>Actinomycetes</taxon>
        <taxon>Mycobacteriales</taxon>
        <taxon>Nocardiaceae</taxon>
        <taxon>Rhodococcus</taxon>
    </lineage>
</organism>
<sequence length="306" mass="33501">MIGTISDTKTIASARDLGKRFGDFAALDAIDFSLQEKKIYGLLGRNGAGKTTLMQILTGQEFPTSGAVEVFGQAPHENARVLTDVCFVKESQKYPDDFKVRHVLASARHLLPHWNEELAQTLMEDFDLPSCRKVKKLSRGMTSALGVTVGLASRAPLTLFDEPYLGLDAVARHLFYDRLLADYAAHPRTVVLSTHLIDEVSDLIEHVILIDKGRIVLDEDADALRGGAVVVSGLASLVAAFTSNKTVLHRESLGSRERATVQTTLTDTERDRAVDEGLQFEPLSLQQLVVRSTTAAGTTTRQEDAR</sequence>
<dbReference type="InterPro" id="IPR003439">
    <property type="entry name" value="ABC_transporter-like_ATP-bd"/>
</dbReference>
<dbReference type="PANTHER" id="PTHR43158:SF5">
    <property type="entry name" value="ABC TRANSPORTER, ATP-BINDING PROTEIN"/>
    <property type="match status" value="1"/>
</dbReference>
<dbReference type="PROSITE" id="PS50893">
    <property type="entry name" value="ABC_TRANSPORTER_2"/>
    <property type="match status" value="1"/>
</dbReference>
<dbReference type="InterPro" id="IPR003593">
    <property type="entry name" value="AAA+_ATPase"/>
</dbReference>
<dbReference type="Pfam" id="PF00005">
    <property type="entry name" value="ABC_tran"/>
    <property type="match status" value="1"/>
</dbReference>
<keyword evidence="5" id="KW-1185">Reference proteome</keyword>
<evidence type="ECO:0000256" key="2">
    <source>
        <dbReference type="ARBA" id="ARBA00022840"/>
    </source>
</evidence>
<evidence type="ECO:0000256" key="1">
    <source>
        <dbReference type="ARBA" id="ARBA00022741"/>
    </source>
</evidence>
<dbReference type="GO" id="GO:0016887">
    <property type="term" value="F:ATP hydrolysis activity"/>
    <property type="evidence" value="ECO:0007669"/>
    <property type="project" value="InterPro"/>
</dbReference>
<name>A0A402CAC9_RHOWR</name>
<dbReference type="Gene3D" id="3.40.50.300">
    <property type="entry name" value="P-loop containing nucleotide triphosphate hydrolases"/>
    <property type="match status" value="1"/>
</dbReference>
<dbReference type="Proteomes" id="UP000287519">
    <property type="component" value="Unassembled WGS sequence"/>
</dbReference>
<keyword evidence="2 4" id="KW-0067">ATP-binding</keyword>
<evidence type="ECO:0000313" key="5">
    <source>
        <dbReference type="Proteomes" id="UP000287519"/>
    </source>
</evidence>
<dbReference type="SUPFAM" id="SSF52540">
    <property type="entry name" value="P-loop containing nucleoside triphosphate hydrolases"/>
    <property type="match status" value="1"/>
</dbReference>
<evidence type="ECO:0000259" key="3">
    <source>
        <dbReference type="PROSITE" id="PS50893"/>
    </source>
</evidence>
<comment type="caution">
    <text evidence="4">The sequence shown here is derived from an EMBL/GenBank/DDBJ whole genome shotgun (WGS) entry which is preliminary data.</text>
</comment>
<proteinExistence type="predicted"/>
<evidence type="ECO:0000313" key="4">
    <source>
        <dbReference type="EMBL" id="GCE40568.1"/>
    </source>
</evidence>
<dbReference type="SMART" id="SM00382">
    <property type="entry name" value="AAA"/>
    <property type="match status" value="1"/>
</dbReference>
<reference evidence="4 5" key="1">
    <citation type="submission" date="2018-11" db="EMBL/GenBank/DDBJ databases">
        <title>Microbial catabolism of amino acid.</title>
        <authorList>
            <person name="Hibi M."/>
            <person name="Ogawa J."/>
        </authorList>
    </citation>
    <scope>NUCLEOTIDE SEQUENCE [LARGE SCALE GENOMIC DNA]</scope>
    <source>
        <strain evidence="4 5">C31-06</strain>
    </source>
</reference>
<accession>A0A402CAC9</accession>
<dbReference type="OrthoDB" id="9804819at2"/>
<keyword evidence="1" id="KW-0547">Nucleotide-binding</keyword>
<protein>
    <submittedName>
        <fullName evidence="4">ABC transporter, ATP-binding component</fullName>
    </submittedName>
</protein>
<dbReference type="RefSeq" id="WP_124392806.1">
    <property type="nucleotide sequence ID" value="NZ_BHYM01000037.1"/>
</dbReference>
<dbReference type="CDD" id="cd03230">
    <property type="entry name" value="ABC_DR_subfamily_A"/>
    <property type="match status" value="1"/>
</dbReference>
<gene>
    <name evidence="4" type="ORF">Rhow_004211</name>
</gene>
<dbReference type="GO" id="GO:0005524">
    <property type="term" value="F:ATP binding"/>
    <property type="evidence" value="ECO:0007669"/>
    <property type="project" value="UniProtKB-KW"/>
</dbReference>
<dbReference type="InterPro" id="IPR027417">
    <property type="entry name" value="P-loop_NTPase"/>
</dbReference>
<dbReference type="PANTHER" id="PTHR43158">
    <property type="entry name" value="SKFA PEPTIDE EXPORT ATP-BINDING PROTEIN SKFE"/>
    <property type="match status" value="1"/>
</dbReference>
<dbReference type="AlphaFoldDB" id="A0A402CAC9"/>
<feature type="domain" description="ABC transporter" evidence="3">
    <location>
        <begin position="12"/>
        <end position="237"/>
    </location>
</feature>